<dbReference type="Proteomes" id="UP000297475">
    <property type="component" value="Unassembled WGS sequence"/>
</dbReference>
<feature type="transmembrane region" description="Helical" evidence="1">
    <location>
        <begin position="174"/>
        <end position="200"/>
    </location>
</feature>
<feature type="transmembrane region" description="Helical" evidence="1">
    <location>
        <begin position="206"/>
        <end position="225"/>
    </location>
</feature>
<proteinExistence type="predicted"/>
<feature type="transmembrane region" description="Helical" evidence="1">
    <location>
        <begin position="403"/>
        <end position="427"/>
    </location>
</feature>
<evidence type="ECO:0000313" key="3">
    <source>
        <dbReference type="Proteomes" id="UP000297475"/>
    </source>
</evidence>
<feature type="transmembrane region" description="Helical" evidence="1">
    <location>
        <begin position="5"/>
        <end position="24"/>
    </location>
</feature>
<reference evidence="2 3" key="1">
    <citation type="submission" date="2019-04" db="EMBL/GenBank/DDBJ databases">
        <title>Natronospirillum operosus gen. nov., sp. nov., a haloalkaliphilic satellite isolated from decaying biomass of laboratory culture of cyanobacterium Geitlerinema sp. and proposal of Natronospirillaceae fam. nov. and Saccharospirillaceae fam. nov.</title>
        <authorList>
            <person name="Kevbrin V."/>
            <person name="Boltyanskaya Y."/>
            <person name="Koziaeva V."/>
            <person name="Grouzdev D.S."/>
            <person name="Park M."/>
            <person name="Cho J."/>
        </authorList>
    </citation>
    <scope>NUCLEOTIDE SEQUENCE [LARGE SCALE GENOMIC DNA]</scope>
    <source>
        <strain evidence="2 3">G-116</strain>
    </source>
</reference>
<sequence>MTDRILPLVALAFIFIGTLLYQLADLDWGLWLASPAILAFLVLRWHAMSNSPRILIGLAAASALTLPWLDAPASVLREAFERGGYFATFLISLTFLRLAAQQSRMIRRCGEWAVIQPPGRRYGMLSYATALFGTILNFGVLHLLGLMVLRGNSLVAAWGQESIQRLRQKRMSQAMLRGFAALPLASPFSVTLIVLLTMIPDLRWQAILPIGLVTAVLLILIGWILDHYQHRNVHPPGPRARPPADAWQAAVQLIALIATLVGAAFMLEGNTVLNLPMSVLVLSPLFSLAWFVWQGRRAGWAWAPRLTARRLRKTVPGQVVPLSGEVGLLAAAGFLGSVTTALISVDQVVWLLNLLHLQGVPLLIAAMVLTILLGQVGFNPIVSVTLLAAALQPVELFGLTQELLALGLMSAWSLTVNSSPFTISVAVTARLARVSPRYLAYYWNGHYLLFCLVFLSLWLYGLSWIY</sequence>
<keyword evidence="1" id="KW-1133">Transmembrane helix</keyword>
<feature type="transmembrane region" description="Helical" evidence="1">
    <location>
        <begin position="363"/>
        <end position="391"/>
    </location>
</feature>
<gene>
    <name evidence="2" type="ORF">E4656_04130</name>
</gene>
<name>A0A4Z0WAD4_9GAMM</name>
<protein>
    <submittedName>
        <fullName evidence="2">Uncharacterized protein</fullName>
    </submittedName>
</protein>
<feature type="transmembrane region" description="Helical" evidence="1">
    <location>
        <begin position="319"/>
        <end position="343"/>
    </location>
</feature>
<comment type="caution">
    <text evidence="2">The sequence shown here is derived from an EMBL/GenBank/DDBJ whole genome shotgun (WGS) entry which is preliminary data.</text>
</comment>
<dbReference type="OrthoDB" id="7025449at2"/>
<evidence type="ECO:0000313" key="2">
    <source>
        <dbReference type="EMBL" id="TGG95609.1"/>
    </source>
</evidence>
<organism evidence="2 3">
    <name type="scientific">Natronospirillum operosum</name>
    <dbReference type="NCBI Taxonomy" id="2759953"/>
    <lineage>
        <taxon>Bacteria</taxon>
        <taxon>Pseudomonadati</taxon>
        <taxon>Pseudomonadota</taxon>
        <taxon>Gammaproteobacteria</taxon>
        <taxon>Oceanospirillales</taxon>
        <taxon>Natronospirillaceae</taxon>
        <taxon>Natronospirillum</taxon>
    </lineage>
</organism>
<feature type="transmembrane region" description="Helical" evidence="1">
    <location>
        <begin position="54"/>
        <end position="71"/>
    </location>
</feature>
<feature type="transmembrane region" description="Helical" evidence="1">
    <location>
        <begin position="83"/>
        <end position="100"/>
    </location>
</feature>
<keyword evidence="3" id="KW-1185">Reference proteome</keyword>
<dbReference type="RefSeq" id="WP_135481417.1">
    <property type="nucleotide sequence ID" value="NZ_SRMF01000001.1"/>
</dbReference>
<feature type="transmembrane region" description="Helical" evidence="1">
    <location>
        <begin position="30"/>
        <end position="47"/>
    </location>
</feature>
<feature type="transmembrane region" description="Helical" evidence="1">
    <location>
        <begin position="447"/>
        <end position="465"/>
    </location>
</feature>
<evidence type="ECO:0000256" key="1">
    <source>
        <dbReference type="SAM" id="Phobius"/>
    </source>
</evidence>
<dbReference type="EMBL" id="SRMF01000001">
    <property type="protein sequence ID" value="TGG95609.1"/>
    <property type="molecule type" value="Genomic_DNA"/>
</dbReference>
<feature type="transmembrane region" description="Helical" evidence="1">
    <location>
        <begin position="246"/>
        <end position="267"/>
    </location>
</feature>
<dbReference type="AlphaFoldDB" id="A0A4Z0WAD4"/>
<feature type="transmembrane region" description="Helical" evidence="1">
    <location>
        <begin position="273"/>
        <end position="293"/>
    </location>
</feature>
<keyword evidence="1" id="KW-0472">Membrane</keyword>
<accession>A0A4Z0WAD4</accession>
<keyword evidence="1" id="KW-0812">Transmembrane</keyword>